<evidence type="ECO:0000256" key="1">
    <source>
        <dbReference type="ARBA" id="ARBA00006817"/>
    </source>
</evidence>
<organism evidence="3 6">
    <name type="scientific">Myxococcus fulvus</name>
    <dbReference type="NCBI Taxonomy" id="33"/>
    <lineage>
        <taxon>Bacteria</taxon>
        <taxon>Pseudomonadati</taxon>
        <taxon>Myxococcota</taxon>
        <taxon>Myxococcia</taxon>
        <taxon>Myxococcales</taxon>
        <taxon>Cystobacterineae</taxon>
        <taxon>Myxococcaceae</taxon>
        <taxon>Myxococcus</taxon>
    </lineage>
</organism>
<feature type="domain" description="Activator of Hsp90 ATPase homologue 1/2-like C-terminal" evidence="2">
    <location>
        <begin position="2"/>
        <end position="84"/>
    </location>
</feature>
<evidence type="ECO:0000259" key="2">
    <source>
        <dbReference type="Pfam" id="PF08327"/>
    </source>
</evidence>
<dbReference type="AlphaFoldDB" id="A0A511T010"/>
<dbReference type="RefSeq" id="WP_245772317.1">
    <property type="nucleotide sequence ID" value="NZ_BJXR01000020.1"/>
</dbReference>
<proteinExistence type="inferred from homology"/>
<evidence type="ECO:0000313" key="3">
    <source>
        <dbReference type="EMBL" id="GEN07022.1"/>
    </source>
</evidence>
<dbReference type="EMBL" id="BJXR01000020">
    <property type="protein sequence ID" value="GEN07022.1"/>
    <property type="molecule type" value="Genomic_DNA"/>
</dbReference>
<dbReference type="EMBL" id="FOIB01000004">
    <property type="protein sequence ID" value="SEU01326.1"/>
    <property type="molecule type" value="Genomic_DNA"/>
</dbReference>
<gene>
    <name evidence="3" type="ORF">MFU01_20590</name>
    <name evidence="4" type="ORF">SAMN05443572_104354</name>
</gene>
<reference evidence="4 5" key="1">
    <citation type="submission" date="2016-10" db="EMBL/GenBank/DDBJ databases">
        <authorList>
            <person name="Varghese N."/>
            <person name="Submissions S."/>
        </authorList>
    </citation>
    <scope>NUCLEOTIDE SEQUENCE [LARGE SCALE GENOMIC DNA]</scope>
    <source>
        <strain evidence="4 5">DSM 16525</strain>
    </source>
</reference>
<dbReference type="Proteomes" id="UP000321514">
    <property type="component" value="Unassembled WGS sequence"/>
</dbReference>
<evidence type="ECO:0000313" key="6">
    <source>
        <dbReference type="Proteomes" id="UP000321514"/>
    </source>
</evidence>
<keyword evidence="5" id="KW-1185">Reference proteome</keyword>
<dbReference type="SUPFAM" id="SSF55961">
    <property type="entry name" value="Bet v1-like"/>
    <property type="match status" value="1"/>
</dbReference>
<dbReference type="Proteomes" id="UP000183760">
    <property type="component" value="Unassembled WGS sequence"/>
</dbReference>
<accession>A0A511T010</accession>
<dbReference type="CDD" id="cd07814">
    <property type="entry name" value="SRPBCC_CalC_Aha1-like"/>
    <property type="match status" value="1"/>
</dbReference>
<reference evidence="3 6" key="2">
    <citation type="submission" date="2019-07" db="EMBL/GenBank/DDBJ databases">
        <title>Whole genome shotgun sequence of Myxococcus fulvus NBRC 100333.</title>
        <authorList>
            <person name="Hosoyama A."/>
            <person name="Uohara A."/>
            <person name="Ohji S."/>
            <person name="Ichikawa N."/>
        </authorList>
    </citation>
    <scope>NUCLEOTIDE SEQUENCE [LARGE SCALE GENOMIC DNA]</scope>
    <source>
        <strain evidence="3 6">NBRC 100333</strain>
    </source>
</reference>
<dbReference type="InterPro" id="IPR013538">
    <property type="entry name" value="ASHA1/2-like_C"/>
</dbReference>
<sequence>MGHRFDMDMGPWGRQRCEVLAVEPERLFRIQFALNTTITWTLVSEGTGTRLELTHEGFDLDSPMGRRAFEGMKPGWPGVLARIAPVADAL</sequence>
<dbReference type="InterPro" id="IPR023393">
    <property type="entry name" value="START-like_dom_sf"/>
</dbReference>
<dbReference type="STRING" id="1334629.MFUL124B02_38175"/>
<protein>
    <submittedName>
        <fullName evidence="4">Activator of Hsp90 ATPase homolog 1-like protein</fullName>
    </submittedName>
</protein>
<name>A0A511T010_MYXFU</name>
<evidence type="ECO:0000313" key="4">
    <source>
        <dbReference type="EMBL" id="SEU01326.1"/>
    </source>
</evidence>
<evidence type="ECO:0000313" key="5">
    <source>
        <dbReference type="Proteomes" id="UP000183760"/>
    </source>
</evidence>
<comment type="similarity">
    <text evidence="1">Belongs to the AHA1 family.</text>
</comment>
<comment type="caution">
    <text evidence="3">The sequence shown here is derived from an EMBL/GenBank/DDBJ whole genome shotgun (WGS) entry which is preliminary data.</text>
</comment>
<dbReference type="Pfam" id="PF08327">
    <property type="entry name" value="AHSA1"/>
    <property type="match status" value="1"/>
</dbReference>
<dbReference type="Gene3D" id="3.30.530.20">
    <property type="match status" value="1"/>
</dbReference>